<proteinExistence type="predicted"/>
<dbReference type="InterPro" id="IPR012677">
    <property type="entry name" value="Nucleotide-bd_a/b_plait_sf"/>
</dbReference>
<evidence type="ECO:0000256" key="1">
    <source>
        <dbReference type="PROSITE-ProRule" id="PRU00176"/>
    </source>
</evidence>
<feature type="region of interest" description="Disordered" evidence="2">
    <location>
        <begin position="111"/>
        <end position="130"/>
    </location>
</feature>
<keyword evidence="5" id="KW-1185">Reference proteome</keyword>
<accession>A0A0P1BRE9</accession>
<dbReference type="GO" id="GO:0016853">
    <property type="term" value="F:isomerase activity"/>
    <property type="evidence" value="ECO:0007669"/>
    <property type="project" value="UniProtKB-KW"/>
</dbReference>
<dbReference type="Pfam" id="PF00076">
    <property type="entry name" value="RRM_1"/>
    <property type="match status" value="1"/>
</dbReference>
<dbReference type="SUPFAM" id="SSF54928">
    <property type="entry name" value="RNA-binding domain, RBD"/>
    <property type="match status" value="1"/>
</dbReference>
<evidence type="ECO:0000313" key="5">
    <source>
        <dbReference type="Proteomes" id="UP000054845"/>
    </source>
</evidence>
<dbReference type="GO" id="GO:0003723">
    <property type="term" value="F:RNA binding"/>
    <property type="evidence" value="ECO:0007669"/>
    <property type="project" value="UniProtKB-UniRule"/>
</dbReference>
<evidence type="ECO:0000256" key="2">
    <source>
        <dbReference type="SAM" id="MobiDB-lite"/>
    </source>
</evidence>
<dbReference type="OrthoDB" id="407442at2759"/>
<sequence>MSSQQERKRTIYVGGLGEGGVCDPAVLLRHFAPFGEIVDVVTPKQEGANRGFGFITFSTVEEAMDAIDNMHLNEVEGRIINVNIARAPKASAAGGVNRPIWEDEEWIKENAAPLPGGVPDAAAPELNAEA</sequence>
<dbReference type="Gene3D" id="3.30.70.330">
    <property type="match status" value="1"/>
</dbReference>
<dbReference type="AlphaFoldDB" id="A0A0P1BRE9"/>
<dbReference type="Proteomes" id="UP000054845">
    <property type="component" value="Unassembled WGS sequence"/>
</dbReference>
<protein>
    <submittedName>
        <fullName evidence="4">Cyclophilin-type peptidyl-prolyl cis-trans isomerase</fullName>
    </submittedName>
</protein>
<feature type="domain" description="RRM" evidence="3">
    <location>
        <begin position="9"/>
        <end position="87"/>
    </location>
</feature>
<keyword evidence="1" id="KW-0694">RNA-binding</keyword>
<dbReference type="SMART" id="SM00360">
    <property type="entry name" value="RRM"/>
    <property type="match status" value="1"/>
</dbReference>
<name>A0A0P1BRE9_9BASI</name>
<dbReference type="InterPro" id="IPR000504">
    <property type="entry name" value="RRM_dom"/>
</dbReference>
<evidence type="ECO:0000313" key="4">
    <source>
        <dbReference type="EMBL" id="CEH18945.1"/>
    </source>
</evidence>
<reference evidence="5" key="1">
    <citation type="submission" date="2014-09" db="EMBL/GenBank/DDBJ databases">
        <authorList>
            <person name="Sharma Rahul"/>
            <person name="Thines Marco"/>
        </authorList>
    </citation>
    <scope>NUCLEOTIDE SEQUENCE [LARGE SCALE GENOMIC DNA]</scope>
</reference>
<dbReference type="EMBL" id="CCYA01000276">
    <property type="protein sequence ID" value="CEH18945.1"/>
    <property type="molecule type" value="Genomic_DNA"/>
</dbReference>
<keyword evidence="4" id="KW-0413">Isomerase</keyword>
<organism evidence="4 5">
    <name type="scientific">Ceraceosorus bombacis</name>
    <dbReference type="NCBI Taxonomy" id="401625"/>
    <lineage>
        <taxon>Eukaryota</taxon>
        <taxon>Fungi</taxon>
        <taxon>Dikarya</taxon>
        <taxon>Basidiomycota</taxon>
        <taxon>Ustilaginomycotina</taxon>
        <taxon>Exobasidiomycetes</taxon>
        <taxon>Ceraceosorales</taxon>
        <taxon>Ceraceosoraceae</taxon>
        <taxon>Ceraceosorus</taxon>
    </lineage>
</organism>
<dbReference type="STRING" id="401625.A0A0P1BRE9"/>
<dbReference type="PROSITE" id="PS50102">
    <property type="entry name" value="RRM"/>
    <property type="match status" value="1"/>
</dbReference>
<dbReference type="PANTHER" id="PTHR48037">
    <property type="entry name" value="ATPASE E1"/>
    <property type="match status" value="1"/>
</dbReference>
<dbReference type="InterPro" id="IPR035979">
    <property type="entry name" value="RBD_domain_sf"/>
</dbReference>
<dbReference type="PANTHER" id="PTHR48037:SF1">
    <property type="entry name" value="RRM DOMAIN-CONTAINING PROTEIN"/>
    <property type="match status" value="1"/>
</dbReference>
<evidence type="ECO:0000259" key="3">
    <source>
        <dbReference type="PROSITE" id="PS50102"/>
    </source>
</evidence>